<keyword evidence="2" id="KW-1185">Reference proteome</keyword>
<dbReference type="AlphaFoldDB" id="S2ECW0"/>
<dbReference type="Proteomes" id="UP000006073">
    <property type="component" value="Unassembled WGS sequence"/>
</dbReference>
<evidence type="ECO:0000313" key="2">
    <source>
        <dbReference type="Proteomes" id="UP000006073"/>
    </source>
</evidence>
<proteinExistence type="predicted"/>
<dbReference type="EMBL" id="ALWO02000005">
    <property type="protein sequence ID" value="EPA00229.1"/>
    <property type="molecule type" value="Genomic_DNA"/>
</dbReference>
<name>S2ECW0_INDAL</name>
<evidence type="ECO:0000313" key="1">
    <source>
        <dbReference type="EMBL" id="EPA00229.1"/>
    </source>
</evidence>
<sequence length="47" mass="5392">MSFSTFFCGGYILDTPAIEKMIFSELIIDYLMLKVPRRTNMAKKALS</sequence>
<gene>
    <name evidence="1" type="ORF">A33Q_0100</name>
</gene>
<comment type="caution">
    <text evidence="1">The sequence shown here is derived from an EMBL/GenBank/DDBJ whole genome shotgun (WGS) entry which is preliminary data.</text>
</comment>
<reference evidence="1 2" key="1">
    <citation type="journal article" date="2013" name="Genome Announc.">
        <title>Draft Genome Sequence of Indibacter alkaliphilus Strain LW1T, Isolated from Lonar Lake, a Haloalkaline Lake in the Buldana District of Maharashtra, India.</title>
        <authorList>
            <person name="Singh A."/>
            <person name="Kumar Jangir P."/>
            <person name="Sharma R."/>
            <person name="Singh A."/>
            <person name="Kumar Pinnaka A."/>
            <person name="Shivaji S."/>
        </authorList>
    </citation>
    <scope>NUCLEOTIDE SEQUENCE [LARGE SCALE GENOMIC DNA]</scope>
    <source>
        <strain evidence="2">CCUG 57479 / KCTC 22604 / LW1</strain>
    </source>
</reference>
<protein>
    <submittedName>
        <fullName evidence="1">Uncharacterized protein</fullName>
    </submittedName>
</protein>
<dbReference type="STRING" id="1189612.A33Q_0100"/>
<accession>S2ECW0</accession>
<organism evidence="1 2">
    <name type="scientific">Indibacter alkaliphilus (strain CCUG 57479 / KCTC 22604 / LW1)</name>
    <dbReference type="NCBI Taxonomy" id="1189612"/>
    <lineage>
        <taxon>Bacteria</taxon>
        <taxon>Pseudomonadati</taxon>
        <taxon>Bacteroidota</taxon>
        <taxon>Cytophagia</taxon>
        <taxon>Cytophagales</taxon>
        <taxon>Cyclobacteriaceae</taxon>
    </lineage>
</organism>